<dbReference type="InterPro" id="IPR011051">
    <property type="entry name" value="RmlC_Cupin_sf"/>
</dbReference>
<dbReference type="Proteomes" id="UP000612362">
    <property type="component" value="Unassembled WGS sequence"/>
</dbReference>
<gene>
    <name evidence="2" type="ORF">KSX_87240</name>
</gene>
<comment type="caution">
    <text evidence="2">The sequence shown here is derived from an EMBL/GenBank/DDBJ whole genome shotgun (WGS) entry which is preliminary data.</text>
</comment>
<dbReference type="Gene3D" id="2.60.120.10">
    <property type="entry name" value="Jelly Rolls"/>
    <property type="match status" value="1"/>
</dbReference>
<proteinExistence type="predicted"/>
<evidence type="ECO:0000313" key="3">
    <source>
        <dbReference type="Proteomes" id="UP000612362"/>
    </source>
</evidence>
<name>A0A8J3MY18_9CHLR</name>
<evidence type="ECO:0000259" key="1">
    <source>
        <dbReference type="Pfam" id="PF07883"/>
    </source>
</evidence>
<dbReference type="AlphaFoldDB" id="A0A8J3MY18"/>
<dbReference type="InterPro" id="IPR014710">
    <property type="entry name" value="RmlC-like_jellyroll"/>
</dbReference>
<dbReference type="InterPro" id="IPR053146">
    <property type="entry name" value="QDO-like"/>
</dbReference>
<dbReference type="PANTHER" id="PTHR36440:SF1">
    <property type="entry name" value="PUTATIVE (AFU_ORTHOLOGUE AFUA_8G07350)-RELATED"/>
    <property type="match status" value="1"/>
</dbReference>
<dbReference type="Pfam" id="PF07883">
    <property type="entry name" value="Cupin_2"/>
    <property type="match status" value="1"/>
</dbReference>
<protein>
    <submittedName>
        <fullName evidence="2">Cupin</fullName>
    </submittedName>
</protein>
<sequence>MSVEKNPTTGLTIDLFGPTIEFLTAPEDAQSDFCMLKGMIPPGGFVPLHSHPETEDFFILSGKVLVLRQDNDRGDEWIEATEGDYVHIPVNVPHAFRNIGDFPVIQLIATTKRLGQFLREAGRPMTDALHPVTPEDFACSAMVGARYGFWIATPEENATVGIHF</sequence>
<dbReference type="EMBL" id="BNJF01000008">
    <property type="protein sequence ID" value="GHO50561.1"/>
    <property type="molecule type" value="Genomic_DNA"/>
</dbReference>
<dbReference type="InterPro" id="IPR013096">
    <property type="entry name" value="Cupin_2"/>
</dbReference>
<organism evidence="2 3">
    <name type="scientific">Ktedonospora formicarum</name>
    <dbReference type="NCBI Taxonomy" id="2778364"/>
    <lineage>
        <taxon>Bacteria</taxon>
        <taxon>Bacillati</taxon>
        <taxon>Chloroflexota</taxon>
        <taxon>Ktedonobacteria</taxon>
        <taxon>Ktedonobacterales</taxon>
        <taxon>Ktedonobacteraceae</taxon>
        <taxon>Ktedonospora</taxon>
    </lineage>
</organism>
<dbReference type="RefSeq" id="WP_220199546.1">
    <property type="nucleotide sequence ID" value="NZ_BNJF01000008.1"/>
</dbReference>
<keyword evidence="3" id="KW-1185">Reference proteome</keyword>
<feature type="domain" description="Cupin type-2" evidence="1">
    <location>
        <begin position="40"/>
        <end position="104"/>
    </location>
</feature>
<dbReference type="PANTHER" id="PTHR36440">
    <property type="entry name" value="PUTATIVE (AFU_ORTHOLOGUE AFUA_8G07350)-RELATED"/>
    <property type="match status" value="1"/>
</dbReference>
<evidence type="ECO:0000313" key="2">
    <source>
        <dbReference type="EMBL" id="GHO50561.1"/>
    </source>
</evidence>
<reference evidence="2" key="1">
    <citation type="submission" date="2020-10" db="EMBL/GenBank/DDBJ databases">
        <title>Taxonomic study of unclassified bacteria belonging to the class Ktedonobacteria.</title>
        <authorList>
            <person name="Yabe S."/>
            <person name="Wang C.M."/>
            <person name="Zheng Y."/>
            <person name="Sakai Y."/>
            <person name="Cavaletti L."/>
            <person name="Monciardini P."/>
            <person name="Donadio S."/>
        </authorList>
    </citation>
    <scope>NUCLEOTIDE SEQUENCE</scope>
    <source>
        <strain evidence="2">SOSP1-1</strain>
    </source>
</reference>
<accession>A0A8J3MY18</accession>
<dbReference type="SUPFAM" id="SSF51182">
    <property type="entry name" value="RmlC-like cupins"/>
    <property type="match status" value="1"/>
</dbReference>